<keyword evidence="3 12" id="KW-0812">Transmembrane</keyword>
<feature type="signal peptide" evidence="13">
    <location>
        <begin position="1"/>
        <end position="24"/>
    </location>
</feature>
<dbReference type="InterPro" id="IPR001320">
    <property type="entry name" value="Iontro_rcpt_C"/>
</dbReference>
<evidence type="ECO:0000256" key="9">
    <source>
        <dbReference type="ARBA" id="ARBA00023286"/>
    </source>
</evidence>
<dbReference type="GO" id="GO:0016020">
    <property type="term" value="C:membrane"/>
    <property type="evidence" value="ECO:0007669"/>
    <property type="project" value="UniProtKB-SubCell"/>
</dbReference>
<dbReference type="Gene3D" id="1.10.287.70">
    <property type="match status" value="2"/>
</dbReference>
<evidence type="ECO:0000256" key="10">
    <source>
        <dbReference type="ARBA" id="ARBA00023303"/>
    </source>
</evidence>
<dbReference type="FunFam" id="3.40.190.10:FF:000175">
    <property type="entry name" value="Glutamate receptor"/>
    <property type="match status" value="2"/>
</dbReference>
<evidence type="ECO:0000256" key="4">
    <source>
        <dbReference type="ARBA" id="ARBA00022989"/>
    </source>
</evidence>
<dbReference type="InterPro" id="IPR019594">
    <property type="entry name" value="Glu/Gly-bd"/>
</dbReference>
<dbReference type="FunFam" id="3.40.50.2300:FF:000081">
    <property type="entry name" value="Glutamate receptor"/>
    <property type="match status" value="2"/>
</dbReference>
<feature type="transmembrane region" description="Helical" evidence="12">
    <location>
        <begin position="1694"/>
        <end position="1714"/>
    </location>
</feature>
<feature type="compositionally biased region" description="Polar residues" evidence="11">
    <location>
        <begin position="1771"/>
        <end position="1787"/>
    </location>
</feature>
<evidence type="ECO:0000256" key="6">
    <source>
        <dbReference type="ARBA" id="ARBA00023136"/>
    </source>
</evidence>
<dbReference type="FunFam" id="3.40.190.10:FF:000054">
    <property type="entry name" value="Glutamate receptor"/>
    <property type="match status" value="1"/>
</dbReference>
<evidence type="ECO:0000259" key="14">
    <source>
        <dbReference type="SMART" id="SM00079"/>
    </source>
</evidence>
<keyword evidence="6 12" id="KW-0472">Membrane</keyword>
<sequence length="1787" mass="198420">MKATVTVPLTLFVLVLVNHTLVYCRRPAVVNVGAIFTFNSVIGKAAKVAMEFAVSDVNADPRILNGTELKLIMADANCSVFWGSVEAFQVIEREVVAIIGPQSSAIAHMISQIANGIQVPLISYAATDPTLSALQFPYFFRTTQSDSYQMVAMADLIDFYGWKEIIAIFVDDDYGRNGISALEDELQKRMSKISYKLSLPSQFDLADITDVLNKSKPLGPRVYVVHINPDPTLRIFSTAEKLHMMTSGYVWLATDWLCATLDSISSENRASLKALEGVVGLRQYTPQTTQRTELADRWRKMQQKGLLSSDMNAYALYAYDTVWAVAHAVNKLLNEGSNITFSFSDTLSHMEAGGTRLGKLKVFDSGELLLKLLSQTNFIGLTGQVQFNSNRNLLPRGYDVINVVQMAIHKVGYWSNYSGLSVLPPETPNQENMTYSRPDQKLNTVTWPGGKTEKPRGWVIGDDERPLRIVVPKRASFVAFVTELAGHKVQGYCVDIFDEARKLVPYYIPFKLEPFGDGLTNPKYDELVRMVADDVYDAAVGDIAIVTNRTKIVDFTQPYAATGLVIVAPIRTSKSSAWVFLEPFSVEMWCVIAASFVMIAIVIWILEHRVNDDFRGPPKRQLITTLLFSLSTLFKTNQEATVSTLGRMVMLVWLFLLMVITSSYTASLTSILTIQQLSSPITGIETLIASDLPIGYQVGSFAYDYLAESLYIPRSRLISLRSPEEYDTALRQGPKNGGVGAIVDELPYVELFLSKYTDFGIVGQPFRKSGWGFAFKRDSPLAVDLSTAILKLAESGKLQEIHRKWFCKAGCPSDRRPESEPNQLHFSSFWGLYLLCGAFSITALFTFLLLTIRQYIRYKRKQKTSSSPISLGSTGTRCSRVMYNFFNFVDEKEEAIKHIFKCDNPQPCTSGSIAKAGVNPVPIVYCSGESVASFPYTQLLPFLEMEAHVLKILPVFLLVCVMRVPILVKGSTGNGSVSSSRPRVINVGALFTVNSVIGRSAKPALAAAVDEVNSNTKVLPGIKLNLILHDTNCSGFLGTIEALQLMENDVVAAIGPQSSGIAHVISHVVNELHVPLLSLATDPTLSALQYPFFLRTTQSDYFQMYAIANLVEYYGWKEVISIFVDDDYGRNGIAVLGDALAKRRAKISYKAAFTPGAPKSDINDLLVGVNLMESRVYVVHVNPDSGLTIFSVAKNLGMMTSGYVWIATDWLPSVLDSSESVDPETMDLLQGVVALRHHTPDDLRRSFTTRWKNLKDKGTLNFNSYALYAYDSVWLLAHALDAFFNEGGNISFSYDPKLHDTNGSLLHLSALRSFDEGDKLLQILMTMNFTGLSGQIQFDQEKNLVHPAYDVLNIGGTGSRTIGYWSNYSGLSSIAPEILYAKPLNTSTSNQHLNDVIWPGETTTKPRGWVFPNNGKPLRIAVPNRISYKEFVSKDKGPLGVRGYCIDIFEAAVNLLPYPVPHTYMLYGDGVRNPSYNALVNDVAQNVSVICLFSFSTMFFSHRENVVSTLGRFVMILWLFVVLIINSSYTASLTSILTVQQLSSRIEGIDSLISSNEPIGVQDGSFAYNYLVDEVNIAASRIRILKNQEDYIKALHQGPKNGGVAAIVDELPYIELLLASTKCEFRTVGQEFTKSGWGFAFQRDSPLAVDLSTSILQLSENGDLQKIHDKWLSHSGCSESNNVAEVDRLSLNSFWGLFLICGVSCFFALMLFFFRVFKQYRRYSPDIEEQVIEEPESSKVKGPSRARSLKKIFDGREKEIKEMLKRKSSDSKGPTSQSSDGIDTSPP</sequence>
<dbReference type="InterPro" id="IPR028082">
    <property type="entry name" value="Peripla_BP_I"/>
</dbReference>
<evidence type="ECO:0000256" key="13">
    <source>
        <dbReference type="SAM" id="SignalP"/>
    </source>
</evidence>
<keyword evidence="8" id="KW-0325">Glycoprotein</keyword>
<evidence type="ECO:0000256" key="1">
    <source>
        <dbReference type="ARBA" id="ARBA00004141"/>
    </source>
</evidence>
<dbReference type="Pfam" id="PF01094">
    <property type="entry name" value="ANF_receptor"/>
    <property type="match status" value="2"/>
</dbReference>
<feature type="transmembrane region" description="Helical" evidence="12">
    <location>
        <begin position="651"/>
        <end position="672"/>
    </location>
</feature>
<dbReference type="CDD" id="cd19990">
    <property type="entry name" value="PBP1_GABAb_receptor_plant"/>
    <property type="match status" value="2"/>
</dbReference>
<dbReference type="InterPro" id="IPR001828">
    <property type="entry name" value="ANF_lig-bd_rcpt"/>
</dbReference>
<keyword evidence="2" id="KW-0813">Transport</keyword>
<feature type="domain" description="Ionotropic glutamate receptor C-terminal" evidence="14">
    <location>
        <begin position="466"/>
        <end position="808"/>
    </location>
</feature>
<evidence type="ECO:0000256" key="7">
    <source>
        <dbReference type="ARBA" id="ARBA00023170"/>
    </source>
</evidence>
<comment type="subcellular location">
    <subcellularLocation>
        <location evidence="1">Membrane</location>
        <topology evidence="1">Multi-pass membrane protein</topology>
    </subcellularLocation>
</comment>
<reference evidence="15" key="1">
    <citation type="submission" date="2022-12" db="EMBL/GenBank/DDBJ databases">
        <title>Draft genome assemblies for two species of Escallonia (Escalloniales).</title>
        <authorList>
            <person name="Chanderbali A."/>
            <person name="Dervinis C."/>
            <person name="Anghel I."/>
            <person name="Soltis D."/>
            <person name="Soltis P."/>
            <person name="Zapata F."/>
        </authorList>
    </citation>
    <scope>NUCLEOTIDE SEQUENCE</scope>
    <source>
        <strain evidence="15">UCBG64.0493</strain>
        <tissue evidence="15">Leaf</tissue>
    </source>
</reference>
<feature type="transmembrane region" description="Helical" evidence="12">
    <location>
        <begin position="586"/>
        <end position="606"/>
    </location>
</feature>
<evidence type="ECO:0000256" key="11">
    <source>
        <dbReference type="SAM" id="MobiDB-lite"/>
    </source>
</evidence>
<gene>
    <name evidence="15" type="ORF">RJ639_019508</name>
</gene>
<keyword evidence="4 12" id="KW-1133">Transmembrane helix</keyword>
<evidence type="ECO:0000256" key="3">
    <source>
        <dbReference type="ARBA" id="ARBA00022692"/>
    </source>
</evidence>
<proteinExistence type="predicted"/>
<dbReference type="Proteomes" id="UP001188597">
    <property type="component" value="Unassembled WGS sequence"/>
</dbReference>
<protein>
    <recommendedName>
        <fullName evidence="14">Ionotropic glutamate receptor C-terminal domain-containing protein</fullName>
    </recommendedName>
</protein>
<name>A0AA89AJZ2_9ASTE</name>
<dbReference type="CDD" id="cd13686">
    <property type="entry name" value="GluR_Plant"/>
    <property type="match status" value="1"/>
</dbReference>
<keyword evidence="16" id="KW-1185">Reference proteome</keyword>
<dbReference type="EMBL" id="JAVXUP010002320">
    <property type="protein sequence ID" value="KAK3004051.1"/>
    <property type="molecule type" value="Genomic_DNA"/>
</dbReference>
<dbReference type="Pfam" id="PF00060">
    <property type="entry name" value="Lig_chan"/>
    <property type="match status" value="2"/>
</dbReference>
<evidence type="ECO:0000256" key="2">
    <source>
        <dbReference type="ARBA" id="ARBA00022448"/>
    </source>
</evidence>
<keyword evidence="10" id="KW-0407">Ion channel</keyword>
<evidence type="ECO:0000313" key="16">
    <source>
        <dbReference type="Proteomes" id="UP001188597"/>
    </source>
</evidence>
<dbReference type="PANTHER" id="PTHR18966">
    <property type="entry name" value="IONOTROPIC GLUTAMATE RECEPTOR"/>
    <property type="match status" value="1"/>
</dbReference>
<dbReference type="SUPFAM" id="SSF53850">
    <property type="entry name" value="Periplasmic binding protein-like II"/>
    <property type="match status" value="2"/>
</dbReference>
<organism evidence="15 16">
    <name type="scientific">Escallonia herrerae</name>
    <dbReference type="NCBI Taxonomy" id="1293975"/>
    <lineage>
        <taxon>Eukaryota</taxon>
        <taxon>Viridiplantae</taxon>
        <taxon>Streptophyta</taxon>
        <taxon>Embryophyta</taxon>
        <taxon>Tracheophyta</taxon>
        <taxon>Spermatophyta</taxon>
        <taxon>Magnoliopsida</taxon>
        <taxon>eudicotyledons</taxon>
        <taxon>Gunneridae</taxon>
        <taxon>Pentapetalae</taxon>
        <taxon>asterids</taxon>
        <taxon>campanulids</taxon>
        <taxon>Escalloniales</taxon>
        <taxon>Escalloniaceae</taxon>
        <taxon>Escallonia</taxon>
    </lineage>
</organism>
<feature type="transmembrane region" description="Helical" evidence="12">
    <location>
        <begin position="949"/>
        <end position="968"/>
    </location>
</feature>
<dbReference type="SUPFAM" id="SSF53822">
    <property type="entry name" value="Periplasmic binding protein-like I"/>
    <property type="match status" value="2"/>
</dbReference>
<evidence type="ECO:0000256" key="8">
    <source>
        <dbReference type="ARBA" id="ARBA00023180"/>
    </source>
</evidence>
<feature type="domain" description="Ionotropic glutamate receptor C-terminal" evidence="14">
    <location>
        <begin position="1419"/>
        <end position="1674"/>
    </location>
</feature>
<dbReference type="SMART" id="SM00079">
    <property type="entry name" value="PBPe"/>
    <property type="match status" value="2"/>
</dbReference>
<dbReference type="Gene3D" id="3.40.50.2300">
    <property type="match status" value="4"/>
</dbReference>
<dbReference type="GO" id="GO:0015276">
    <property type="term" value="F:ligand-gated monoatomic ion channel activity"/>
    <property type="evidence" value="ECO:0007669"/>
    <property type="project" value="InterPro"/>
</dbReference>
<feature type="transmembrane region" description="Helical" evidence="12">
    <location>
        <begin position="830"/>
        <end position="852"/>
    </location>
</feature>
<dbReference type="FunFam" id="1.10.287.70:FF:000172">
    <property type="entry name" value="Glutamate receptor"/>
    <property type="match status" value="1"/>
</dbReference>
<feature type="chain" id="PRO_5041656843" description="Ionotropic glutamate receptor C-terminal domain-containing protein" evidence="13">
    <location>
        <begin position="25"/>
        <end position="1787"/>
    </location>
</feature>
<accession>A0AA89AJZ2</accession>
<keyword evidence="9" id="KW-1071">Ligand-gated ion channel</keyword>
<dbReference type="InterPro" id="IPR044440">
    <property type="entry name" value="GABAb_receptor_plant_PBP1"/>
</dbReference>
<keyword evidence="7" id="KW-0675">Receptor</keyword>
<dbReference type="PRINTS" id="PR01176">
    <property type="entry name" value="GABABRECEPTR"/>
</dbReference>
<dbReference type="InterPro" id="IPR015683">
    <property type="entry name" value="Ionotropic_Glu_rcpt"/>
</dbReference>
<evidence type="ECO:0000256" key="5">
    <source>
        <dbReference type="ARBA" id="ARBA00023065"/>
    </source>
</evidence>
<comment type="caution">
    <text evidence="15">The sequence shown here is derived from an EMBL/GenBank/DDBJ whole genome shotgun (WGS) entry which is preliminary data.</text>
</comment>
<evidence type="ECO:0000256" key="12">
    <source>
        <dbReference type="SAM" id="Phobius"/>
    </source>
</evidence>
<evidence type="ECO:0000313" key="15">
    <source>
        <dbReference type="EMBL" id="KAK3004051.1"/>
    </source>
</evidence>
<keyword evidence="13" id="KW-0732">Signal</keyword>
<dbReference type="Gene3D" id="3.40.190.10">
    <property type="entry name" value="Periplasmic binding protein-like II"/>
    <property type="match status" value="3"/>
</dbReference>
<feature type="region of interest" description="Disordered" evidence="11">
    <location>
        <begin position="1763"/>
        <end position="1787"/>
    </location>
</feature>
<dbReference type="Pfam" id="PF10613">
    <property type="entry name" value="Lig_chan-Glu_bd"/>
    <property type="match status" value="1"/>
</dbReference>
<keyword evidence="5" id="KW-0406">Ion transport</keyword>